<reference evidence="1 2" key="1">
    <citation type="submission" date="2007-08" db="EMBL/GenBank/DDBJ databases">
        <title>Draft genome sequence of Clostridium leptum (DSM 753).</title>
        <authorList>
            <person name="Sudarsanam P."/>
            <person name="Ley R."/>
            <person name="Guruge J."/>
            <person name="Turnbaugh P.J."/>
            <person name="Mahowald M."/>
            <person name="Liep D."/>
            <person name="Gordon J."/>
        </authorList>
    </citation>
    <scope>NUCLEOTIDE SEQUENCE [LARGE SCALE GENOMIC DNA]</scope>
    <source>
        <strain evidence="1 2">DSM 753</strain>
    </source>
</reference>
<protein>
    <submittedName>
        <fullName evidence="1">Uncharacterized protein</fullName>
    </submittedName>
</protein>
<dbReference type="HOGENOM" id="CLU_3231784_0_0_9"/>
<sequence>MPVLVVIEHTSTGGFQPVKRRPLRGEKEKAVNRFFDFPAQKSS</sequence>
<comment type="caution">
    <text evidence="1">The sequence shown here is derived from an EMBL/GenBank/DDBJ whole genome shotgun (WGS) entry which is preliminary data.</text>
</comment>
<evidence type="ECO:0000313" key="1">
    <source>
        <dbReference type="EMBL" id="EDO61837.1"/>
    </source>
</evidence>
<dbReference type="EMBL" id="ABCB02000017">
    <property type="protein sequence ID" value="EDO61837.1"/>
    <property type="molecule type" value="Genomic_DNA"/>
</dbReference>
<organism evidence="1 2">
    <name type="scientific">[Clostridium] leptum DSM 753</name>
    <dbReference type="NCBI Taxonomy" id="428125"/>
    <lineage>
        <taxon>Bacteria</taxon>
        <taxon>Bacillati</taxon>
        <taxon>Bacillota</taxon>
        <taxon>Clostridia</taxon>
        <taxon>Eubacteriales</taxon>
        <taxon>Oscillospiraceae</taxon>
        <taxon>Oscillospiraceae incertae sedis</taxon>
    </lineage>
</organism>
<proteinExistence type="predicted"/>
<name>A7VS07_9FIRM</name>
<dbReference type="AlphaFoldDB" id="A7VS07"/>
<dbReference type="Proteomes" id="UP000003490">
    <property type="component" value="Unassembled WGS sequence"/>
</dbReference>
<accession>A7VS07</accession>
<reference evidence="1 2" key="2">
    <citation type="submission" date="2007-08" db="EMBL/GenBank/DDBJ databases">
        <authorList>
            <person name="Fulton L."/>
            <person name="Clifton S."/>
            <person name="Fulton B."/>
            <person name="Xu J."/>
            <person name="Minx P."/>
            <person name="Pepin K.H."/>
            <person name="Johnson M."/>
            <person name="Thiruvilangam P."/>
            <person name="Bhonagiri V."/>
            <person name="Nash W.E."/>
            <person name="Wang C."/>
            <person name="Mardis E.R."/>
            <person name="Wilson R.K."/>
        </authorList>
    </citation>
    <scope>NUCLEOTIDE SEQUENCE [LARGE SCALE GENOMIC DNA]</scope>
    <source>
        <strain evidence="1 2">DSM 753</strain>
    </source>
</reference>
<gene>
    <name evidence="1" type="ORF">CLOLEP_01344</name>
</gene>
<evidence type="ECO:0000313" key="2">
    <source>
        <dbReference type="Proteomes" id="UP000003490"/>
    </source>
</evidence>